<comment type="caution">
    <text evidence="2">The sequence shown here is derived from an EMBL/GenBank/DDBJ whole genome shotgun (WGS) entry which is preliminary data.</text>
</comment>
<proteinExistence type="predicted"/>
<feature type="region of interest" description="Disordered" evidence="1">
    <location>
        <begin position="225"/>
        <end position="264"/>
    </location>
</feature>
<reference evidence="3" key="1">
    <citation type="journal article" date="2017" name="Nat. Microbiol.">
        <title>Global analysis of biosynthetic gene clusters reveals vast potential of secondary metabolite production in Penicillium species.</title>
        <authorList>
            <person name="Nielsen J.C."/>
            <person name="Grijseels S."/>
            <person name="Prigent S."/>
            <person name="Ji B."/>
            <person name="Dainat J."/>
            <person name="Nielsen K.F."/>
            <person name="Frisvad J.C."/>
            <person name="Workman M."/>
            <person name="Nielsen J."/>
        </authorList>
    </citation>
    <scope>NUCLEOTIDE SEQUENCE [LARGE SCALE GENOMIC DNA]</scope>
    <source>
        <strain evidence="3">IBT 13039</strain>
    </source>
</reference>
<dbReference type="AlphaFoldDB" id="A0A1V6YVQ3"/>
<sequence length="264" mass="29070">MHRHPGLYRQCRDKRILSGTGSWEDSTGAVQQINSYPSYFDEDSQSNVAEDHTELYETLHMAGVIDWAIDLNGYEHLGLVRPADGLYASLHHRPAAIPADRHTHGDHLARPDHHAAVLRHSRLRCLRQNDDNPRAELLDQRGRSAPGDAVYDRHGQVHNQPSAEHHAQVFIWTLPPYYATFPVTTPTAITSRATDVPLASVPSASFFPAPVPVTIQPQPMYSVEHPDPPVTGGPLTVKPSTTKLSTTKTSTTKTGSSETSTSTL</sequence>
<accession>A0A1V6YVQ3</accession>
<dbReference type="EMBL" id="MOOB01000009">
    <property type="protein sequence ID" value="OQE91525.1"/>
    <property type="molecule type" value="Genomic_DNA"/>
</dbReference>
<organism evidence="2 3">
    <name type="scientific">Penicillium nalgiovense</name>
    <dbReference type="NCBI Taxonomy" id="60175"/>
    <lineage>
        <taxon>Eukaryota</taxon>
        <taxon>Fungi</taxon>
        <taxon>Dikarya</taxon>
        <taxon>Ascomycota</taxon>
        <taxon>Pezizomycotina</taxon>
        <taxon>Eurotiomycetes</taxon>
        <taxon>Eurotiomycetidae</taxon>
        <taxon>Eurotiales</taxon>
        <taxon>Aspergillaceae</taxon>
        <taxon>Penicillium</taxon>
    </lineage>
</organism>
<name>A0A1V6YVQ3_PENNA</name>
<evidence type="ECO:0000313" key="3">
    <source>
        <dbReference type="Proteomes" id="UP000191691"/>
    </source>
</evidence>
<keyword evidence="3" id="KW-1185">Reference proteome</keyword>
<feature type="compositionally biased region" description="Low complexity" evidence="1">
    <location>
        <begin position="236"/>
        <end position="264"/>
    </location>
</feature>
<dbReference type="STRING" id="60175.A0A1V6YVQ3"/>
<evidence type="ECO:0000313" key="2">
    <source>
        <dbReference type="EMBL" id="OQE91525.1"/>
    </source>
</evidence>
<gene>
    <name evidence="2" type="ORF">PENNAL_c0009G03696</name>
</gene>
<evidence type="ECO:0000256" key="1">
    <source>
        <dbReference type="SAM" id="MobiDB-lite"/>
    </source>
</evidence>
<protein>
    <submittedName>
        <fullName evidence="2">Uncharacterized protein</fullName>
    </submittedName>
</protein>
<dbReference type="Proteomes" id="UP000191691">
    <property type="component" value="Unassembled WGS sequence"/>
</dbReference>